<proteinExistence type="predicted"/>
<dbReference type="RefSeq" id="WP_243399445.1">
    <property type="nucleotide sequence ID" value="NZ_NPEF02000015.1"/>
</dbReference>
<accession>A0AAE4U138</accession>
<keyword evidence="2" id="KW-1185">Reference proteome</keyword>
<reference evidence="1 2" key="1">
    <citation type="journal article" date="2018" name="Microb. Genom.">
        <title>Deciphering the unexplored Leptospira diversity from soils uncovers genomic evolution to virulence.</title>
        <authorList>
            <person name="Thibeaux R."/>
            <person name="Iraola G."/>
            <person name="Ferres I."/>
            <person name="Bierque E."/>
            <person name="Girault D."/>
            <person name="Soupe-Gilbert M.E."/>
            <person name="Picardeau M."/>
            <person name="Goarant C."/>
        </authorList>
    </citation>
    <scope>NUCLEOTIDE SEQUENCE [LARGE SCALE GENOMIC DNA]</scope>
    <source>
        <strain evidence="1 2">ATI7-C-A5</strain>
    </source>
</reference>
<dbReference type="EMBL" id="NPEF02000015">
    <property type="protein sequence ID" value="MDV6236646.1"/>
    <property type="molecule type" value="Genomic_DNA"/>
</dbReference>
<evidence type="ECO:0000313" key="1">
    <source>
        <dbReference type="EMBL" id="MDV6236646.1"/>
    </source>
</evidence>
<comment type="caution">
    <text evidence="1">The sequence shown here is derived from an EMBL/GenBank/DDBJ whole genome shotgun (WGS) entry which is preliminary data.</text>
</comment>
<gene>
    <name evidence="1" type="ORF">CH379_013530</name>
</gene>
<dbReference type="Proteomes" id="UP000232122">
    <property type="component" value="Unassembled WGS sequence"/>
</dbReference>
<organism evidence="1 2">
    <name type="scientific">Leptospira ellisii</name>
    <dbReference type="NCBI Taxonomy" id="2023197"/>
    <lineage>
        <taxon>Bacteria</taxon>
        <taxon>Pseudomonadati</taxon>
        <taxon>Spirochaetota</taxon>
        <taxon>Spirochaetia</taxon>
        <taxon>Leptospirales</taxon>
        <taxon>Leptospiraceae</taxon>
        <taxon>Leptospira</taxon>
    </lineage>
</organism>
<sequence length="211" mass="24638">MHLLLGVTDLILALELLASLGSFGRPRGPELYKRIPNADRTYIKFNIVAPEIHDPDDEPKRKKSVHFKLSARWYEKGWIGEIAYPLMSPGADFWRNQNQVLIQEYSSYEYVSFYEGCDYRMPAPVGKTTYEFKFFNSMGKRPQRSEQYYRKIDLPPNHSIRLKIILAEPPYPNPKNWMERSANGNMAEYEIVTAVEPNPENDFDRPCEIPK</sequence>
<evidence type="ECO:0000313" key="2">
    <source>
        <dbReference type="Proteomes" id="UP000232122"/>
    </source>
</evidence>
<name>A0AAE4U138_9LEPT</name>
<protein>
    <submittedName>
        <fullName evidence="1">Uncharacterized protein</fullName>
    </submittedName>
</protein>
<dbReference type="AlphaFoldDB" id="A0AAE4U138"/>